<comment type="caution">
    <text evidence="3">The sequence shown here is derived from an EMBL/GenBank/DDBJ whole genome shotgun (WGS) entry which is preliminary data.</text>
</comment>
<evidence type="ECO:0000313" key="3">
    <source>
        <dbReference type="EMBL" id="MBB5814010.1"/>
    </source>
</evidence>
<reference evidence="3 4" key="1">
    <citation type="submission" date="2020-08" db="EMBL/GenBank/DDBJ databases">
        <title>Sequencing the genomes of 1000 actinobacteria strains.</title>
        <authorList>
            <person name="Klenk H.-P."/>
        </authorList>
    </citation>
    <scope>NUCLEOTIDE SEQUENCE [LARGE SCALE GENOMIC DNA]</scope>
    <source>
        <strain evidence="3 4">DSM 40129</strain>
    </source>
</reference>
<evidence type="ECO:0000313" key="4">
    <source>
        <dbReference type="Proteomes" id="UP000579531"/>
    </source>
</evidence>
<keyword evidence="2" id="KW-0472">Membrane</keyword>
<keyword evidence="2" id="KW-1133">Transmembrane helix</keyword>
<proteinExistence type="predicted"/>
<dbReference type="GeneID" id="93841461"/>
<name>A0AA89QDW4_STRCU</name>
<evidence type="ECO:0000256" key="2">
    <source>
        <dbReference type="SAM" id="Phobius"/>
    </source>
</evidence>
<feature type="compositionally biased region" description="Basic and acidic residues" evidence="1">
    <location>
        <begin position="107"/>
        <end position="117"/>
    </location>
</feature>
<sequence length="129" mass="14104">MFTATCAASAAGLGGAFVGAATQGLQHGLHVGIVLAAYNTAWPNHVLCITWFAVRRLLPWRFMRFLALLHAGEILRQEGPLYSFRAVELQNYLAATHAPARGRPIPRRRDDLPERRPGTGAPTCGRTSR</sequence>
<keyword evidence="2" id="KW-0812">Transmembrane</keyword>
<dbReference type="EMBL" id="JACHLX010000001">
    <property type="protein sequence ID" value="MBB5814010.1"/>
    <property type="molecule type" value="Genomic_DNA"/>
</dbReference>
<keyword evidence="4" id="KW-1185">Reference proteome</keyword>
<dbReference type="AlphaFoldDB" id="A0AA89QDW4"/>
<feature type="region of interest" description="Disordered" evidence="1">
    <location>
        <begin position="100"/>
        <end position="129"/>
    </location>
</feature>
<accession>A0AA89QDW4</accession>
<protein>
    <submittedName>
        <fullName evidence="3">Uncharacterized protein</fullName>
    </submittedName>
</protein>
<dbReference type="RefSeq" id="WP_184850260.1">
    <property type="nucleotide sequence ID" value="NZ_BAABFE010000022.1"/>
</dbReference>
<organism evidence="3 4">
    <name type="scientific">Streptomyces collinus</name>
    <dbReference type="NCBI Taxonomy" id="42684"/>
    <lineage>
        <taxon>Bacteria</taxon>
        <taxon>Bacillati</taxon>
        <taxon>Actinomycetota</taxon>
        <taxon>Actinomycetes</taxon>
        <taxon>Kitasatosporales</taxon>
        <taxon>Streptomycetaceae</taxon>
        <taxon>Streptomyces</taxon>
    </lineage>
</organism>
<dbReference type="Proteomes" id="UP000579531">
    <property type="component" value="Unassembled WGS sequence"/>
</dbReference>
<gene>
    <name evidence="3" type="ORF">HNR72_005038</name>
</gene>
<feature type="transmembrane region" description="Helical" evidence="2">
    <location>
        <begin position="30"/>
        <end position="54"/>
    </location>
</feature>
<evidence type="ECO:0000256" key="1">
    <source>
        <dbReference type="SAM" id="MobiDB-lite"/>
    </source>
</evidence>